<dbReference type="Pfam" id="PF13609">
    <property type="entry name" value="Porin_4"/>
    <property type="match status" value="1"/>
</dbReference>
<gene>
    <name evidence="3" type="ORF">M6D89_15925</name>
</gene>
<reference evidence="3" key="1">
    <citation type="submission" date="2022-05" db="EMBL/GenBank/DDBJ databases">
        <authorList>
            <person name="Sun H.-N."/>
        </authorList>
    </citation>
    <scope>NUCLEOTIDE SEQUENCE</scope>
    <source>
        <strain evidence="3">HB14</strain>
    </source>
</reference>
<name>A0A9X2I8N7_9GAMM</name>
<dbReference type="RefSeq" id="WP_253969091.1">
    <property type="nucleotide sequence ID" value="NZ_JAMFTH010000007.1"/>
</dbReference>
<accession>A0A9X2I8N7</accession>
<dbReference type="EMBL" id="JAMFTH010000007">
    <property type="protein sequence ID" value="MCP8900797.1"/>
    <property type="molecule type" value="Genomic_DNA"/>
</dbReference>
<protein>
    <recommendedName>
        <fullName evidence="2">Porin domain-containing protein</fullName>
    </recommendedName>
</protein>
<dbReference type="AlphaFoldDB" id="A0A9X2I8N7"/>
<organism evidence="3 4">
    <name type="scientific">Gilvimarinus xylanilyticus</name>
    <dbReference type="NCBI Taxonomy" id="2944139"/>
    <lineage>
        <taxon>Bacteria</taxon>
        <taxon>Pseudomonadati</taxon>
        <taxon>Pseudomonadota</taxon>
        <taxon>Gammaproteobacteria</taxon>
        <taxon>Cellvibrionales</taxon>
        <taxon>Cellvibrionaceae</taxon>
        <taxon>Gilvimarinus</taxon>
    </lineage>
</organism>
<evidence type="ECO:0000313" key="4">
    <source>
        <dbReference type="Proteomes" id="UP001139319"/>
    </source>
</evidence>
<proteinExistence type="predicted"/>
<dbReference type="InterPro" id="IPR023614">
    <property type="entry name" value="Porin_dom_sf"/>
</dbReference>
<sequence>MQTIHHTKKALPLALCALFFSYGTSAQTSDERIAQLEQQVQSLQTQVNKPDDNRLRFNGFLSVGYGMASNDGGYAGYNEEGSFNPESLFGLQGAFTLTDKTEVTMQLVGRGNEDWDPSIEWAYISHRFTPAFKMRAGKMRLPLFMYSDSLEVGYAQPWIRPPEEVYGNVPVTSYTGIDGLYDINFDMSTLTFQAFMGESEEDITNLGQTVRLEVNDLFGGSATWTDFIWTLRGNLATSEITIGGDDLKTDFYGLGASYNNGSLQVISEWTRLEIEGPTADTDSGYITLAYTLGSFAPYATYSMQESTDDDERPYTREFIYTAISTPGSPLYGNVAAVALSDVQNSERTTYSVGVRWDATSNVAVKFDVTRATDFGDTGGDLPGNMGPTIAYDDIDVYSIKIDSAF</sequence>
<dbReference type="Gene3D" id="2.40.160.10">
    <property type="entry name" value="Porin"/>
    <property type="match status" value="1"/>
</dbReference>
<evidence type="ECO:0000259" key="2">
    <source>
        <dbReference type="Pfam" id="PF13609"/>
    </source>
</evidence>
<comment type="caution">
    <text evidence="3">The sequence shown here is derived from an EMBL/GenBank/DDBJ whole genome shotgun (WGS) entry which is preliminary data.</text>
</comment>
<evidence type="ECO:0000313" key="3">
    <source>
        <dbReference type="EMBL" id="MCP8900797.1"/>
    </source>
</evidence>
<dbReference type="InterPro" id="IPR033900">
    <property type="entry name" value="Gram_neg_porin_domain"/>
</dbReference>
<dbReference type="SUPFAM" id="SSF56935">
    <property type="entry name" value="Porins"/>
    <property type="match status" value="1"/>
</dbReference>
<feature type="domain" description="Porin" evidence="2">
    <location>
        <begin position="42"/>
        <end position="371"/>
    </location>
</feature>
<feature type="chain" id="PRO_5040754823" description="Porin domain-containing protein" evidence="1">
    <location>
        <begin position="27"/>
        <end position="405"/>
    </location>
</feature>
<keyword evidence="1" id="KW-0732">Signal</keyword>
<reference evidence="3" key="2">
    <citation type="submission" date="2023-01" db="EMBL/GenBank/DDBJ databases">
        <title>Gilvimarinus xylanilyticus HB14 isolated from Caulerpa lentillifera aquaculture base in Hainan, China.</title>
        <authorList>
            <person name="Zhang Y.-J."/>
        </authorList>
    </citation>
    <scope>NUCLEOTIDE SEQUENCE</scope>
    <source>
        <strain evidence="3">HB14</strain>
    </source>
</reference>
<evidence type="ECO:0000256" key="1">
    <source>
        <dbReference type="SAM" id="SignalP"/>
    </source>
</evidence>
<feature type="signal peptide" evidence="1">
    <location>
        <begin position="1"/>
        <end position="26"/>
    </location>
</feature>
<keyword evidence="4" id="KW-1185">Reference proteome</keyword>
<dbReference type="Proteomes" id="UP001139319">
    <property type="component" value="Unassembled WGS sequence"/>
</dbReference>